<protein>
    <recommendedName>
        <fullName evidence="3">Glutaminase</fullName>
    </recommendedName>
</protein>
<dbReference type="EMBL" id="FUYG01000003">
    <property type="protein sequence ID" value="SKA90803.1"/>
    <property type="molecule type" value="Genomic_DNA"/>
</dbReference>
<evidence type="ECO:0000313" key="2">
    <source>
        <dbReference type="Proteomes" id="UP000189735"/>
    </source>
</evidence>
<reference evidence="2" key="1">
    <citation type="submission" date="2017-02" db="EMBL/GenBank/DDBJ databases">
        <authorList>
            <person name="Varghese N."/>
            <person name="Submissions S."/>
        </authorList>
    </citation>
    <scope>NUCLEOTIDE SEQUENCE [LARGE SCALE GENOMIC DNA]</scope>
    <source>
        <strain evidence="2">VKM Ac-2052</strain>
    </source>
</reference>
<gene>
    <name evidence="1" type="ORF">SAMN06295879_1363</name>
</gene>
<organism evidence="1 2">
    <name type="scientific">Agreia bicolorata</name>
    <dbReference type="NCBI Taxonomy" id="110935"/>
    <lineage>
        <taxon>Bacteria</taxon>
        <taxon>Bacillati</taxon>
        <taxon>Actinomycetota</taxon>
        <taxon>Actinomycetes</taxon>
        <taxon>Micrococcales</taxon>
        <taxon>Microbacteriaceae</taxon>
        <taxon>Agreia</taxon>
    </lineage>
</organism>
<dbReference type="Proteomes" id="UP000189735">
    <property type="component" value="Unassembled WGS sequence"/>
</dbReference>
<sequence length="170" mass="18631">MDETPSEQVRRLVRRTIEALEAQSVHDEALGVMREPRGFSVFKTAPMIVPAGRAWRLGVLLVDRSGGAYETGDVTRAIEPLRAVTNRSAEAEARRDDRRAAARGKFPEGEVVNHRFAPLALDNESLAGGSGPLEVNDGIVMVHWDRTSPGRGVSTLDRYLADRVSVLTLD</sequence>
<dbReference type="RefSeq" id="WP_078713841.1">
    <property type="nucleotide sequence ID" value="NZ_FUYG01000003.1"/>
</dbReference>
<name>A0A1T4XN43_9MICO</name>
<proteinExistence type="predicted"/>
<dbReference type="AlphaFoldDB" id="A0A1T4XN43"/>
<accession>A0A1T4XN43</accession>
<evidence type="ECO:0000313" key="1">
    <source>
        <dbReference type="EMBL" id="SKA90803.1"/>
    </source>
</evidence>
<evidence type="ECO:0008006" key="3">
    <source>
        <dbReference type="Google" id="ProtNLM"/>
    </source>
</evidence>